<gene>
    <name evidence="1" type="ORF">AB4Y32_16270</name>
</gene>
<evidence type="ECO:0000313" key="2">
    <source>
        <dbReference type="Proteomes" id="UP001558850"/>
    </source>
</evidence>
<comment type="caution">
    <text evidence="1">The sequence shown here is derived from an EMBL/GenBank/DDBJ whole genome shotgun (WGS) entry which is preliminary data.</text>
</comment>
<dbReference type="Proteomes" id="UP001558850">
    <property type="component" value="Unassembled WGS sequence"/>
</dbReference>
<proteinExistence type="predicted"/>
<evidence type="ECO:0000313" key="1">
    <source>
        <dbReference type="EMBL" id="MEX3933333.1"/>
    </source>
</evidence>
<dbReference type="EMBL" id="JBFRCH010000007">
    <property type="protein sequence ID" value="MEX3933333.1"/>
    <property type="molecule type" value="Genomic_DNA"/>
</dbReference>
<sequence length="99" mass="11106">MKPYAVEVSFTMIVMADNEVDAQEVAEDNSHEAWRDTFDQKHCVLGPVTDERQLNAHGWSLNDIPWGGDGETSLRTILAELPPVVEQDTRTIDMFSEAS</sequence>
<keyword evidence="2" id="KW-1185">Reference proteome</keyword>
<protein>
    <submittedName>
        <fullName evidence="1">Uncharacterized protein</fullName>
    </submittedName>
</protein>
<reference evidence="1" key="1">
    <citation type="submission" date="2024-07" db="EMBL/GenBank/DDBJ databases">
        <title>A survey of Mimosa microsymbionts across Brazilian biomes reveals a high diversity of Paraburkholderia nodulating endemic species, but also that Cupriavidus is common as a symbiont of widespread species.</title>
        <authorList>
            <person name="Rouws L."/>
            <person name="Barauna A."/>
            <person name="Beukes C."/>
            <person name="Rouws J.R.C."/>
            <person name="De Faria S.M."/>
            <person name="Gross E."/>
            <person name="Bueno Dos Reis Junior F."/>
            <person name="Simon M.F."/>
            <person name="Maluk M."/>
            <person name="Odee D.W."/>
            <person name="Kenicer G."/>
            <person name="Young J.P.W."/>
            <person name="Reis V.M."/>
            <person name="Zilli J."/>
            <person name="James E.K."/>
        </authorList>
    </citation>
    <scope>NUCLEOTIDE SEQUENCE</scope>
    <source>
        <strain evidence="1">EG181B</strain>
    </source>
</reference>
<name>A0ACC6U0X0_9BURK</name>
<accession>A0ACC6U0X0</accession>
<organism evidence="1 2">
    <name type="scientific">Paraburkholderia phymatum</name>
    <dbReference type="NCBI Taxonomy" id="148447"/>
    <lineage>
        <taxon>Bacteria</taxon>
        <taxon>Pseudomonadati</taxon>
        <taxon>Pseudomonadota</taxon>
        <taxon>Betaproteobacteria</taxon>
        <taxon>Burkholderiales</taxon>
        <taxon>Burkholderiaceae</taxon>
        <taxon>Paraburkholderia</taxon>
    </lineage>
</organism>